<dbReference type="Proteomes" id="UP000006035">
    <property type="component" value="Unassembled WGS sequence"/>
</dbReference>
<comment type="caution">
    <text evidence="1">The sequence shown here is derived from an EMBL/GenBank/DDBJ whole genome shotgun (WGS) entry which is preliminary data.</text>
</comment>
<reference evidence="1 2" key="1">
    <citation type="submission" date="2011-05" db="EMBL/GenBank/DDBJ databases">
        <authorList>
            <person name="Durkin A.S."/>
            <person name="Kim M."/>
            <person name="Radune D."/>
            <person name="Hostetler J."/>
            <person name="Torralba M."/>
            <person name="Gillis M."/>
            <person name="Methe B."/>
            <person name="Sutton G."/>
            <person name="Nelson K.E."/>
        </authorList>
    </citation>
    <scope>NUCLEOTIDE SEQUENCE [LARGE SCALE GENOMIC DNA]</scope>
    <source>
        <strain evidence="1 2">F0423</strain>
    </source>
</reference>
<sequence>MATVFTVQVKLSWGEERQYLLANDVEPGLAHRYATRENWQEVMIKALINVPVAPYLPDNSVQPPIATAEVVAVAAHDDGDEAVQGLQRTRSQFIMAAIWEKQSTTVNYNFLRHDYDQQSQEQIKADVDFWQNGRRHPAVTARTRELIQKQEERFHKQEN</sequence>
<dbReference type="InterPro" id="IPR056096">
    <property type="entry name" value="DUF7679"/>
</dbReference>
<evidence type="ECO:0000313" key="2">
    <source>
        <dbReference type="Proteomes" id="UP000006035"/>
    </source>
</evidence>
<protein>
    <submittedName>
        <fullName evidence="1">Uncharacterized protein</fullName>
    </submittedName>
</protein>
<dbReference type="RefSeq" id="WP_003715954.1">
    <property type="nucleotide sequence ID" value="NZ_AFTL01000019.1"/>
</dbReference>
<name>A0ABN0D3G9_9LACO</name>
<keyword evidence="2" id="KW-1185">Reference proteome</keyword>
<dbReference type="Pfam" id="PF24727">
    <property type="entry name" value="DUF7679"/>
    <property type="match status" value="1"/>
</dbReference>
<proteinExistence type="predicted"/>
<evidence type="ECO:0000313" key="1">
    <source>
        <dbReference type="EMBL" id="EGS35827.1"/>
    </source>
</evidence>
<gene>
    <name evidence="1" type="ORF">HMPREF9102_1032</name>
</gene>
<organism evidence="1 2">
    <name type="scientific">Limosilactobacillus oris F0423</name>
    <dbReference type="NCBI Taxonomy" id="944562"/>
    <lineage>
        <taxon>Bacteria</taxon>
        <taxon>Bacillati</taxon>
        <taxon>Bacillota</taxon>
        <taxon>Bacilli</taxon>
        <taxon>Lactobacillales</taxon>
        <taxon>Lactobacillaceae</taxon>
        <taxon>Limosilactobacillus</taxon>
    </lineage>
</organism>
<dbReference type="EMBL" id="AFTL01000019">
    <property type="protein sequence ID" value="EGS35827.1"/>
    <property type="molecule type" value="Genomic_DNA"/>
</dbReference>
<accession>A0ABN0D3G9</accession>